<reference evidence="2 3" key="1">
    <citation type="journal article" date="2016" name="Front. Microbiol.">
        <title>Fuerstia marisgermanicae gen. nov., sp. nov., an Unusual Member of the Phylum Planctomycetes from the German Wadden Sea.</title>
        <authorList>
            <person name="Kohn T."/>
            <person name="Heuer A."/>
            <person name="Jogler M."/>
            <person name="Vollmers J."/>
            <person name="Boedeker C."/>
            <person name="Bunk B."/>
            <person name="Rast P."/>
            <person name="Borchert D."/>
            <person name="Glockner I."/>
            <person name="Freese H.M."/>
            <person name="Klenk H.P."/>
            <person name="Overmann J."/>
            <person name="Kaster A.K."/>
            <person name="Rohde M."/>
            <person name="Wiegand S."/>
            <person name="Jogler C."/>
        </authorList>
    </citation>
    <scope>NUCLEOTIDE SEQUENCE [LARGE SCALE GENOMIC DNA]</scope>
    <source>
        <strain evidence="2 3">NH11</strain>
    </source>
</reference>
<dbReference type="OrthoDB" id="264208at2"/>
<dbReference type="STRING" id="1891926.Fuma_00469"/>
<organism evidence="2 3">
    <name type="scientific">Fuerstiella marisgermanici</name>
    <dbReference type="NCBI Taxonomy" id="1891926"/>
    <lineage>
        <taxon>Bacteria</taxon>
        <taxon>Pseudomonadati</taxon>
        <taxon>Planctomycetota</taxon>
        <taxon>Planctomycetia</taxon>
        <taxon>Planctomycetales</taxon>
        <taxon>Planctomycetaceae</taxon>
        <taxon>Fuerstiella</taxon>
    </lineage>
</organism>
<evidence type="ECO:0000259" key="1">
    <source>
        <dbReference type="Pfam" id="PF03417"/>
    </source>
</evidence>
<dbReference type="RefSeq" id="WP_077022717.1">
    <property type="nucleotide sequence ID" value="NZ_CP017641.1"/>
</dbReference>
<protein>
    <submittedName>
        <fullName evidence="2">Putative choloylglycine hydrolase</fullName>
    </submittedName>
</protein>
<dbReference type="PANTHER" id="PTHR35190">
    <property type="entry name" value="PROTEIN DCD1B"/>
    <property type="match status" value="1"/>
</dbReference>
<dbReference type="Gene3D" id="3.60.60.10">
    <property type="entry name" value="Penicillin V Acylase, Chain A"/>
    <property type="match status" value="1"/>
</dbReference>
<dbReference type="AlphaFoldDB" id="A0A1P8W9Z3"/>
<keyword evidence="3" id="KW-1185">Reference proteome</keyword>
<keyword evidence="2" id="KW-0378">Hydrolase</keyword>
<feature type="domain" description="Peptidase C45 hydrolase" evidence="1">
    <location>
        <begin position="377"/>
        <end position="496"/>
    </location>
</feature>
<dbReference type="NCBIfam" id="NF040521">
    <property type="entry name" value="C45_proenzyme"/>
    <property type="match status" value="1"/>
</dbReference>
<dbReference type="InterPro" id="IPR005079">
    <property type="entry name" value="Peptidase_C45_hydrolase"/>
</dbReference>
<accession>A0A1P8W9Z3</accession>
<dbReference type="InterPro" id="IPR047794">
    <property type="entry name" value="C45_proenzyme-like"/>
</dbReference>
<dbReference type="Proteomes" id="UP000187735">
    <property type="component" value="Chromosome"/>
</dbReference>
<sequence length="614" mass="67991">MIRFLLPSLLFVFVGLHPVLSIAEDVATSSVSLQEGLKPYLEMLAGRQAEFQLSGDLQIQIDNKPQPIQLQLVRFNDEAFDLKLSHKDYAVEIRRRVDSTALILPLHKVAYVGKGDVSQEVRLSPDGVSNRLISAASDAKQMATIVSLIQPDYMDPLMQMLKKPLKLELDPASSKWTLTRHSPVRFPAAGHMFINADFGSVELKLSSDIPAMKDDLQGMKIVEIPREELERTLARGVHRATEVLAPAAILKNPRQQPRKVAHGELRWIEGQRVAILDGTPDQIGTAHGQLLRDESIRCIESVLYSFGTAHVIRTGQWFRHDIEAAYARLTPYIPERHKQETAALATALDLPNETLQILNVFPEMFHCSGFAVFDSATKDGKLFHGRVLDYMTTIGLQDAATTFIVKPQDHHAFANVGYAAFIGSVSGMNDQAISLGEMGGRGEGNWDGVPMATLMRRALEECSTLKEVMALWSDNPRTCEYYYVFADGKTNEAVGVAAYPEKIEFIKPGVGHERLGKGIPDTVVLSAGSRLEKLRERVTEKHGQIDADVAMWMMSRPVAMESNLHNVLFVPADGILYVANASHTKPAAEMPYVKLNLRELLKSAGSTPRQAAAR</sequence>
<dbReference type="GO" id="GO:0016787">
    <property type="term" value="F:hydrolase activity"/>
    <property type="evidence" value="ECO:0007669"/>
    <property type="project" value="UniProtKB-KW"/>
</dbReference>
<dbReference type="PANTHER" id="PTHR35190:SF2">
    <property type="entry name" value="PROTEIN DCD1B"/>
    <property type="match status" value="1"/>
</dbReference>
<dbReference type="EMBL" id="CP017641">
    <property type="protein sequence ID" value="APZ90885.1"/>
    <property type="molecule type" value="Genomic_DNA"/>
</dbReference>
<dbReference type="KEGG" id="fmr:Fuma_00469"/>
<name>A0A1P8W9Z3_9PLAN</name>
<evidence type="ECO:0000313" key="3">
    <source>
        <dbReference type="Proteomes" id="UP000187735"/>
    </source>
</evidence>
<dbReference type="InterPro" id="IPR047803">
    <property type="entry name" value="DCD1A/B-like"/>
</dbReference>
<gene>
    <name evidence="2" type="ORF">Fuma_00469</name>
</gene>
<evidence type="ECO:0000313" key="2">
    <source>
        <dbReference type="EMBL" id="APZ90885.1"/>
    </source>
</evidence>
<proteinExistence type="predicted"/>
<dbReference type="Pfam" id="PF03417">
    <property type="entry name" value="AAT"/>
    <property type="match status" value="1"/>
</dbReference>